<reference evidence="2 3" key="1">
    <citation type="submission" date="2014-06" db="EMBL/GenBank/DDBJ databases">
        <title>Evolutionary Origins and Diversification of the Mycorrhizal Mutualists.</title>
        <authorList>
            <consortium name="DOE Joint Genome Institute"/>
            <consortium name="Mycorrhizal Genomics Consortium"/>
            <person name="Kohler A."/>
            <person name="Kuo A."/>
            <person name="Nagy L.G."/>
            <person name="Floudas D."/>
            <person name="Copeland A."/>
            <person name="Barry K.W."/>
            <person name="Cichocki N."/>
            <person name="Veneault-Fourrey C."/>
            <person name="LaButti K."/>
            <person name="Lindquist E.A."/>
            <person name="Lipzen A."/>
            <person name="Lundell T."/>
            <person name="Morin E."/>
            <person name="Murat C."/>
            <person name="Riley R."/>
            <person name="Ohm R."/>
            <person name="Sun H."/>
            <person name="Tunlid A."/>
            <person name="Henrissat B."/>
            <person name="Grigoriev I.V."/>
            <person name="Hibbett D.S."/>
            <person name="Martin F."/>
        </authorList>
    </citation>
    <scope>NUCLEOTIDE SEQUENCE [LARGE SCALE GENOMIC DNA]</scope>
    <source>
        <strain evidence="2 3">SS14</strain>
    </source>
</reference>
<dbReference type="Proteomes" id="UP000054279">
    <property type="component" value="Unassembled WGS sequence"/>
</dbReference>
<dbReference type="AlphaFoldDB" id="A0A0C9UPV2"/>
<keyword evidence="3" id="KW-1185">Reference proteome</keyword>
<evidence type="ECO:0000313" key="3">
    <source>
        <dbReference type="Proteomes" id="UP000054279"/>
    </source>
</evidence>
<accession>A0A0C9UPV2</accession>
<feature type="compositionally biased region" description="Basic and acidic residues" evidence="1">
    <location>
        <begin position="56"/>
        <end position="70"/>
    </location>
</feature>
<sequence>MCPSSLVSFLPVDEKIPWRTYLFHYRPFKDLEARTSLISSKAANIPLPQAVSTSESKGRLSELHESETDNKAHILESQHKELQERDTEYQRLIWERQERFTKEQQERRIRKAENAIQARIPILAPLP</sequence>
<name>A0A0C9UPV2_SPHS4</name>
<protein>
    <submittedName>
        <fullName evidence="2">Uncharacterized protein</fullName>
    </submittedName>
</protein>
<proteinExistence type="predicted"/>
<dbReference type="EMBL" id="KN837337">
    <property type="protein sequence ID" value="KIJ27390.1"/>
    <property type="molecule type" value="Genomic_DNA"/>
</dbReference>
<dbReference type="HOGENOM" id="CLU_2074623_0_0_1"/>
<organism evidence="2 3">
    <name type="scientific">Sphaerobolus stellatus (strain SS14)</name>
    <dbReference type="NCBI Taxonomy" id="990650"/>
    <lineage>
        <taxon>Eukaryota</taxon>
        <taxon>Fungi</taxon>
        <taxon>Dikarya</taxon>
        <taxon>Basidiomycota</taxon>
        <taxon>Agaricomycotina</taxon>
        <taxon>Agaricomycetes</taxon>
        <taxon>Phallomycetidae</taxon>
        <taxon>Geastrales</taxon>
        <taxon>Sphaerobolaceae</taxon>
        <taxon>Sphaerobolus</taxon>
    </lineage>
</organism>
<evidence type="ECO:0000256" key="1">
    <source>
        <dbReference type="SAM" id="MobiDB-lite"/>
    </source>
</evidence>
<feature type="region of interest" description="Disordered" evidence="1">
    <location>
        <begin position="48"/>
        <end position="70"/>
    </location>
</feature>
<gene>
    <name evidence="2" type="ORF">M422DRAFT_71678</name>
</gene>
<evidence type="ECO:0000313" key="2">
    <source>
        <dbReference type="EMBL" id="KIJ27390.1"/>
    </source>
</evidence>
<feature type="non-terminal residue" evidence="2">
    <location>
        <position position="127"/>
    </location>
</feature>